<dbReference type="STRING" id="1504633.A0A2T7D0Z2"/>
<dbReference type="CDD" id="cd22157">
    <property type="entry name" value="F-box_AtFBW1-like"/>
    <property type="match status" value="1"/>
</dbReference>
<reference evidence="3 4" key="1">
    <citation type="submission" date="2018-04" db="EMBL/GenBank/DDBJ databases">
        <title>WGS assembly of Panicum hallii var. hallii HAL2.</title>
        <authorList>
            <person name="Lovell J."/>
            <person name="Jenkins J."/>
            <person name="Lowry D."/>
            <person name="Mamidi S."/>
            <person name="Sreedasyam A."/>
            <person name="Weng X."/>
            <person name="Barry K."/>
            <person name="Bonette J."/>
            <person name="Campitelli B."/>
            <person name="Daum C."/>
            <person name="Gordon S."/>
            <person name="Gould B."/>
            <person name="Lipzen A."/>
            <person name="MacQueen A."/>
            <person name="Palacio-Mejia J."/>
            <person name="Plott C."/>
            <person name="Shakirov E."/>
            <person name="Shu S."/>
            <person name="Yoshinaga Y."/>
            <person name="Zane M."/>
            <person name="Rokhsar D."/>
            <person name="Grimwood J."/>
            <person name="Schmutz J."/>
            <person name="Juenger T."/>
        </authorList>
    </citation>
    <scope>NUCLEOTIDE SEQUENCE [LARGE SCALE GENOMIC DNA]</scope>
    <source>
        <strain evidence="4">cv. HAL2</strain>
    </source>
</reference>
<feature type="domain" description="F-box" evidence="2">
    <location>
        <begin position="480"/>
        <end position="517"/>
    </location>
</feature>
<keyword evidence="4" id="KW-1185">Reference proteome</keyword>
<dbReference type="InterPro" id="IPR017451">
    <property type="entry name" value="F-box-assoc_interact_dom"/>
</dbReference>
<dbReference type="Gene3D" id="1.20.1280.50">
    <property type="match status" value="2"/>
</dbReference>
<dbReference type="SUPFAM" id="SSF81383">
    <property type="entry name" value="F-box domain"/>
    <property type="match status" value="2"/>
</dbReference>
<dbReference type="InterPro" id="IPR036047">
    <property type="entry name" value="F-box-like_dom_sf"/>
</dbReference>
<dbReference type="AlphaFoldDB" id="A0A2T7D0Z2"/>
<dbReference type="InterPro" id="IPR013187">
    <property type="entry name" value="F-box-assoc_dom_typ3"/>
</dbReference>
<dbReference type="PANTHER" id="PTHR31672">
    <property type="entry name" value="BNACNNG10540D PROTEIN"/>
    <property type="match status" value="1"/>
</dbReference>
<name>A0A2T7D0Z2_9POAL</name>
<dbReference type="OrthoDB" id="597540at2759"/>
<proteinExistence type="predicted"/>
<organism evidence="3 4">
    <name type="scientific">Panicum hallii var. hallii</name>
    <dbReference type="NCBI Taxonomy" id="1504633"/>
    <lineage>
        <taxon>Eukaryota</taxon>
        <taxon>Viridiplantae</taxon>
        <taxon>Streptophyta</taxon>
        <taxon>Embryophyta</taxon>
        <taxon>Tracheophyta</taxon>
        <taxon>Spermatophyta</taxon>
        <taxon>Magnoliopsida</taxon>
        <taxon>Liliopsida</taxon>
        <taxon>Poales</taxon>
        <taxon>Poaceae</taxon>
        <taxon>PACMAD clade</taxon>
        <taxon>Panicoideae</taxon>
        <taxon>Panicodae</taxon>
        <taxon>Paniceae</taxon>
        <taxon>Panicinae</taxon>
        <taxon>Panicum</taxon>
        <taxon>Panicum sect. Panicum</taxon>
    </lineage>
</organism>
<protein>
    <recommendedName>
        <fullName evidence="2">F-box domain-containing protein</fullName>
    </recommendedName>
</protein>
<dbReference type="Gramene" id="PUZ49250">
    <property type="protein sequence ID" value="PUZ49250"/>
    <property type="gene ID" value="GQ55_7G311500"/>
</dbReference>
<feature type="domain" description="F-box" evidence="2">
    <location>
        <begin position="90"/>
        <end position="130"/>
    </location>
</feature>
<gene>
    <name evidence="3" type="ORF">GQ55_7G311500</name>
</gene>
<dbReference type="Proteomes" id="UP000244336">
    <property type="component" value="Chromosome 7"/>
</dbReference>
<dbReference type="Pfam" id="PF00646">
    <property type="entry name" value="F-box"/>
    <property type="match status" value="2"/>
</dbReference>
<feature type="region of interest" description="Disordered" evidence="1">
    <location>
        <begin position="40"/>
        <end position="86"/>
    </location>
</feature>
<dbReference type="Pfam" id="PF08268">
    <property type="entry name" value="FBA_3"/>
    <property type="match status" value="2"/>
</dbReference>
<dbReference type="InterPro" id="IPR001810">
    <property type="entry name" value="F-box_dom"/>
</dbReference>
<evidence type="ECO:0000313" key="3">
    <source>
        <dbReference type="EMBL" id="PUZ49250.1"/>
    </source>
</evidence>
<dbReference type="EMBL" id="CM009755">
    <property type="protein sequence ID" value="PUZ49250.1"/>
    <property type="molecule type" value="Genomic_DNA"/>
</dbReference>
<accession>A0A2T7D0Z2</accession>
<sequence>MGRCGSAHEGPRAAFGICIAKKEKEKHCVPPTAVWPHLPQTLPRNAVRPPPVSSAPPARATSEPAATGMEEEEEARPVPTADSNQEAPVLPPEVITEILARLPAKSVGRFRCVSRAWCAMLSTSYFVDLHLRCANRPDHPRLLLTAVGSGYDGHLHSWRPGGAVEKLKPDDFSDGVIVPVTKPCRGLILVRGAGYCGYFVCNPSTGDVLALPDTEAPMKTTQRTKLFQPHPPPLFFDVSYGLGYCTVRKEFKVVRLFCDPEIETGLAIATNCEVFVLDRPAYWRPTAEEPPLRWVVENKPAVFLNGYLHFLCHDGSIVTFRISDETFGLLPPPSCFENAASVMTELDGCLCLCYGEPDSEDLYHVSFLRGYNEARWETLCSIDRTTWLETERMLLDSLWMAPLGIYFSDGGQKIMFGTGACKVFAVDVDGSAPQILFTPDDTIIGSCEDDNLPVLGLYDESLVPVGRTIEEIISSSPTAEAWFDILKWLPVRSVLELSLVCREWRAMIMTDHFIQSHVIHANFNKSPRIMFIMDPRFGMYMDLEKFTDGHGPHLISDLVCSQPVHGLNVGSCAFWDFVCNPAIGYCEHISFDDNDGTFFAGRIGLGYNSEINKHVVVHITYKEKNLETRYYEVQCKMRYVNQEQWRPLDPPPRPVAAVPPTFVNGKIFWMVEPNLGPVSATCEIVSFDVQTLEFEVLQGPPCSHDCGHMTILQLHGALCVACSDRRVNTIDVWMTEDHGFWLMKYHIELEKFLPDYLLENTTPIAVDPKDGRILLNAGWSLGYYDPKTLEIETIYTENIPDHGIKFCPIICHESLVWPFSPS</sequence>
<dbReference type="PANTHER" id="PTHR31672:SF13">
    <property type="entry name" value="F-BOX PROTEIN CPR30-LIKE"/>
    <property type="match status" value="1"/>
</dbReference>
<dbReference type="SMART" id="SM00256">
    <property type="entry name" value="FBOX"/>
    <property type="match status" value="2"/>
</dbReference>
<evidence type="ECO:0000256" key="1">
    <source>
        <dbReference type="SAM" id="MobiDB-lite"/>
    </source>
</evidence>
<evidence type="ECO:0000259" key="2">
    <source>
        <dbReference type="SMART" id="SM00256"/>
    </source>
</evidence>
<dbReference type="InterPro" id="IPR050796">
    <property type="entry name" value="SCF_F-box_component"/>
</dbReference>
<dbReference type="NCBIfam" id="TIGR01640">
    <property type="entry name" value="F_box_assoc_1"/>
    <property type="match status" value="2"/>
</dbReference>
<evidence type="ECO:0000313" key="4">
    <source>
        <dbReference type="Proteomes" id="UP000244336"/>
    </source>
</evidence>